<dbReference type="InterPro" id="IPR023210">
    <property type="entry name" value="NADP_OxRdtase_dom"/>
</dbReference>
<dbReference type="InterPro" id="IPR018170">
    <property type="entry name" value="Aldo/ket_reductase_CS"/>
</dbReference>
<gene>
    <name evidence="5" type="ORF">VB248_02820</name>
</gene>
<evidence type="ECO:0000256" key="2">
    <source>
        <dbReference type="ARBA" id="ARBA00022857"/>
    </source>
</evidence>
<dbReference type="Gene3D" id="3.20.20.100">
    <property type="entry name" value="NADP-dependent oxidoreductase domain"/>
    <property type="match status" value="1"/>
</dbReference>
<proteinExistence type="inferred from homology"/>
<sequence length="275" mass="32076">MVDSGKQVYTTLNNGIKMPLLGLGVYDMYNNEAEQAVDWALKMGYRLIDTASMYENEIEIGNAIRQSSVKREDIFLTTKVNNSEQGYDQTLRAFENSLKKLDCEYIDLYLIHWPLKESRKNTWKALEYLYETKQVRAIGVANYLLPFLEELSTYANVVPAVNQIELSPYLFQKSFLEFCKTQGIQLQAYTPLVRGQRFNDTRLLELSKKYYKTPAQIILRWAIQHGISAIPKSVNPIRLQENFQIFDFEISANDMEWMDTFDENLRVVEDPMELL</sequence>
<dbReference type="PRINTS" id="PR00069">
    <property type="entry name" value="ALDKETRDTASE"/>
</dbReference>
<reference evidence="5 6" key="1">
    <citation type="submission" date="2023-12" db="EMBL/GenBank/DDBJ databases">
        <title>Novel species of the genus Arcicella isolated from rivers.</title>
        <authorList>
            <person name="Lu H."/>
        </authorList>
    </citation>
    <scope>NUCLEOTIDE SEQUENCE [LARGE SCALE GENOMIC DNA]</scope>
    <source>
        <strain evidence="5 6">KCTC 23307</strain>
    </source>
</reference>
<dbReference type="RefSeq" id="WP_323295214.1">
    <property type="nucleotide sequence ID" value="NZ_JAYFUM010000003.1"/>
</dbReference>
<evidence type="ECO:0000256" key="3">
    <source>
        <dbReference type="ARBA" id="ARBA00023002"/>
    </source>
</evidence>
<evidence type="ECO:0000256" key="1">
    <source>
        <dbReference type="ARBA" id="ARBA00007905"/>
    </source>
</evidence>
<dbReference type="SUPFAM" id="SSF51430">
    <property type="entry name" value="NAD(P)-linked oxidoreductase"/>
    <property type="match status" value="1"/>
</dbReference>
<dbReference type="PIRSF" id="PIRSF000097">
    <property type="entry name" value="AKR"/>
    <property type="match status" value="1"/>
</dbReference>
<dbReference type="EMBL" id="JAYFUM010000003">
    <property type="protein sequence ID" value="MEA5138048.1"/>
    <property type="molecule type" value="Genomic_DNA"/>
</dbReference>
<dbReference type="InterPro" id="IPR020471">
    <property type="entry name" value="AKR"/>
</dbReference>
<accession>A0ABU5Q5D8</accession>
<dbReference type="PROSITE" id="PS00798">
    <property type="entry name" value="ALDOKETO_REDUCTASE_1"/>
    <property type="match status" value="1"/>
</dbReference>
<dbReference type="PROSITE" id="PS00063">
    <property type="entry name" value="ALDOKETO_REDUCTASE_3"/>
    <property type="match status" value="1"/>
</dbReference>
<dbReference type="PANTHER" id="PTHR43827:SF3">
    <property type="entry name" value="NADP-DEPENDENT OXIDOREDUCTASE DOMAIN-CONTAINING PROTEIN"/>
    <property type="match status" value="1"/>
</dbReference>
<keyword evidence="2" id="KW-0521">NADP</keyword>
<evidence type="ECO:0000313" key="5">
    <source>
        <dbReference type="EMBL" id="MEA5138048.1"/>
    </source>
</evidence>
<keyword evidence="3" id="KW-0560">Oxidoreductase</keyword>
<comment type="similarity">
    <text evidence="1">Belongs to the aldo/keto reductase family.</text>
</comment>
<dbReference type="PANTHER" id="PTHR43827">
    <property type="entry name" value="2,5-DIKETO-D-GLUCONIC ACID REDUCTASE"/>
    <property type="match status" value="1"/>
</dbReference>
<protein>
    <submittedName>
        <fullName evidence="5">Aldo/keto reductase</fullName>
    </submittedName>
</protein>
<evidence type="ECO:0000259" key="4">
    <source>
        <dbReference type="Pfam" id="PF00248"/>
    </source>
</evidence>
<feature type="domain" description="NADP-dependent oxidoreductase" evidence="4">
    <location>
        <begin position="30"/>
        <end position="262"/>
    </location>
</feature>
<dbReference type="InterPro" id="IPR036812">
    <property type="entry name" value="NAD(P)_OxRdtase_dom_sf"/>
</dbReference>
<evidence type="ECO:0000313" key="6">
    <source>
        <dbReference type="Proteomes" id="UP001302949"/>
    </source>
</evidence>
<name>A0ABU5Q5D8_9BACT</name>
<dbReference type="Proteomes" id="UP001302949">
    <property type="component" value="Unassembled WGS sequence"/>
</dbReference>
<comment type="caution">
    <text evidence="5">The sequence shown here is derived from an EMBL/GenBank/DDBJ whole genome shotgun (WGS) entry which is preliminary data.</text>
</comment>
<organism evidence="5 6">
    <name type="scientific">Arcicella rigui</name>
    <dbReference type="NCBI Taxonomy" id="797020"/>
    <lineage>
        <taxon>Bacteria</taxon>
        <taxon>Pseudomonadati</taxon>
        <taxon>Bacteroidota</taxon>
        <taxon>Cytophagia</taxon>
        <taxon>Cytophagales</taxon>
        <taxon>Flectobacillaceae</taxon>
        <taxon>Arcicella</taxon>
    </lineage>
</organism>
<keyword evidence="6" id="KW-1185">Reference proteome</keyword>
<dbReference type="Pfam" id="PF00248">
    <property type="entry name" value="Aldo_ket_red"/>
    <property type="match status" value="1"/>
</dbReference>